<dbReference type="InterPro" id="IPR024185">
    <property type="entry name" value="FTHF_cligase-like_sf"/>
</dbReference>
<name>A0A644V4B7_9ZZZZ</name>
<evidence type="ECO:0000313" key="4">
    <source>
        <dbReference type="EMBL" id="MPL86188.1"/>
    </source>
</evidence>
<protein>
    <submittedName>
        <fullName evidence="4">5-formyltetrahydrofolate cyclo-ligase</fullName>
        <ecNumber evidence="4">6.3.3.2</ecNumber>
    </submittedName>
</protein>
<dbReference type="PIRSF" id="PIRSF006806">
    <property type="entry name" value="FTHF_cligase"/>
    <property type="match status" value="1"/>
</dbReference>
<reference evidence="4" key="1">
    <citation type="submission" date="2019-08" db="EMBL/GenBank/DDBJ databases">
        <authorList>
            <person name="Kucharzyk K."/>
            <person name="Murdoch R.W."/>
            <person name="Higgins S."/>
            <person name="Loffler F."/>
        </authorList>
    </citation>
    <scope>NUCLEOTIDE SEQUENCE</scope>
</reference>
<evidence type="ECO:0000256" key="3">
    <source>
        <dbReference type="ARBA" id="ARBA00022840"/>
    </source>
</evidence>
<dbReference type="Pfam" id="PF01812">
    <property type="entry name" value="5-FTHF_cyc-lig"/>
    <property type="match status" value="1"/>
</dbReference>
<accession>A0A644V4B7</accession>
<proteinExistence type="inferred from homology"/>
<dbReference type="AlphaFoldDB" id="A0A644V4B7"/>
<dbReference type="GO" id="GO:0030272">
    <property type="term" value="F:5-formyltetrahydrofolate cyclo-ligase activity"/>
    <property type="evidence" value="ECO:0007669"/>
    <property type="project" value="UniProtKB-EC"/>
</dbReference>
<keyword evidence="4" id="KW-0436">Ligase</keyword>
<dbReference type="InterPro" id="IPR037171">
    <property type="entry name" value="NagB/RpiA_transferase-like"/>
</dbReference>
<keyword evidence="3" id="KW-0067">ATP-binding</keyword>
<organism evidence="4">
    <name type="scientific">bioreactor metagenome</name>
    <dbReference type="NCBI Taxonomy" id="1076179"/>
    <lineage>
        <taxon>unclassified sequences</taxon>
        <taxon>metagenomes</taxon>
        <taxon>ecological metagenomes</taxon>
    </lineage>
</organism>
<dbReference type="NCBIfam" id="TIGR02727">
    <property type="entry name" value="MTHFS_bact"/>
    <property type="match status" value="1"/>
</dbReference>
<dbReference type="GO" id="GO:0009396">
    <property type="term" value="P:folic acid-containing compound biosynthetic process"/>
    <property type="evidence" value="ECO:0007669"/>
    <property type="project" value="TreeGrafter"/>
</dbReference>
<dbReference type="PANTHER" id="PTHR23407">
    <property type="entry name" value="ATPASE INHIBITOR/5-FORMYLTETRAHYDROFOLATE CYCLO-LIGASE"/>
    <property type="match status" value="1"/>
</dbReference>
<dbReference type="InterPro" id="IPR002698">
    <property type="entry name" value="FTHF_cligase"/>
</dbReference>
<sequence length="187" mass="20880">MSKKIERKLLQARREALTAQEVSSNSELIAKRIFAHELFKKAHTIMGYLAFGKEASIDLVLQQALAGDKIVCVPQVVYGSNFMQAVRLREMGNMCLDRFSIRTPKEPYEIISPETVDLILVPGVGFTKFGARMGMGKGYYDRFLPQATQAATMGVAHAIQVVDEISIDEYDINVQYLVTEKSLVACK</sequence>
<evidence type="ECO:0000256" key="2">
    <source>
        <dbReference type="ARBA" id="ARBA00022741"/>
    </source>
</evidence>
<dbReference type="GO" id="GO:0005524">
    <property type="term" value="F:ATP binding"/>
    <property type="evidence" value="ECO:0007669"/>
    <property type="project" value="UniProtKB-KW"/>
</dbReference>
<gene>
    <name evidence="4" type="primary">ygfA_2</name>
    <name evidence="4" type="ORF">SDC9_32165</name>
</gene>
<comment type="similarity">
    <text evidence="1">Belongs to the 5-formyltetrahydrofolate cyclo-ligase family.</text>
</comment>
<keyword evidence="2" id="KW-0547">Nucleotide-binding</keyword>
<dbReference type="PANTHER" id="PTHR23407:SF1">
    <property type="entry name" value="5-FORMYLTETRAHYDROFOLATE CYCLO-LIGASE"/>
    <property type="match status" value="1"/>
</dbReference>
<dbReference type="EC" id="6.3.3.2" evidence="4"/>
<dbReference type="Gene3D" id="3.40.50.10420">
    <property type="entry name" value="NagB/RpiA/CoA transferase-like"/>
    <property type="match status" value="1"/>
</dbReference>
<evidence type="ECO:0000256" key="1">
    <source>
        <dbReference type="ARBA" id="ARBA00010638"/>
    </source>
</evidence>
<dbReference type="GO" id="GO:0035999">
    <property type="term" value="P:tetrahydrofolate interconversion"/>
    <property type="evidence" value="ECO:0007669"/>
    <property type="project" value="TreeGrafter"/>
</dbReference>
<dbReference type="EMBL" id="VSSQ01000218">
    <property type="protein sequence ID" value="MPL86188.1"/>
    <property type="molecule type" value="Genomic_DNA"/>
</dbReference>
<dbReference type="SUPFAM" id="SSF100950">
    <property type="entry name" value="NagB/RpiA/CoA transferase-like"/>
    <property type="match status" value="1"/>
</dbReference>
<comment type="caution">
    <text evidence="4">The sequence shown here is derived from an EMBL/GenBank/DDBJ whole genome shotgun (WGS) entry which is preliminary data.</text>
</comment>